<reference evidence="3 4" key="1">
    <citation type="submission" date="2024-01" db="EMBL/GenBank/DDBJ databases">
        <authorList>
            <person name="Allen C."/>
            <person name="Tagirdzhanova G."/>
        </authorList>
    </citation>
    <scope>NUCLEOTIDE SEQUENCE [LARGE SCALE GENOMIC DNA]</scope>
</reference>
<feature type="region of interest" description="Disordered" evidence="1">
    <location>
        <begin position="448"/>
        <end position="494"/>
    </location>
</feature>
<comment type="caution">
    <text evidence="3">The sequence shown here is derived from an EMBL/GenBank/DDBJ whole genome shotgun (WGS) entry which is preliminary data.</text>
</comment>
<protein>
    <submittedName>
        <fullName evidence="3">Uncharacterized protein</fullName>
    </submittedName>
</protein>
<feature type="region of interest" description="Disordered" evidence="1">
    <location>
        <begin position="235"/>
        <end position="292"/>
    </location>
</feature>
<evidence type="ECO:0000313" key="4">
    <source>
        <dbReference type="Proteomes" id="UP001642406"/>
    </source>
</evidence>
<keyword evidence="4" id="KW-1185">Reference proteome</keyword>
<keyword evidence="2" id="KW-0472">Membrane</keyword>
<dbReference type="EMBL" id="CAWUHC010000086">
    <property type="protein sequence ID" value="CAK7230404.1"/>
    <property type="molecule type" value="Genomic_DNA"/>
</dbReference>
<evidence type="ECO:0000256" key="2">
    <source>
        <dbReference type="SAM" id="Phobius"/>
    </source>
</evidence>
<feature type="compositionally biased region" description="Low complexity" evidence="1">
    <location>
        <begin position="256"/>
        <end position="273"/>
    </location>
</feature>
<feature type="transmembrane region" description="Helical" evidence="2">
    <location>
        <begin position="63"/>
        <end position="82"/>
    </location>
</feature>
<sequence length="494" mass="52606">MTFHRNQAQFVRARWRRTVLFPVWSFQVIVLLGILGIFSYRLAETAEHFDENHKAGKTPTVELVWEVTNVGFGVLCLVLTIMEASRLLAETLTPYFLLAAHVIKMTCAAAMLALDIVVYINRSEGNWSTVGLALDVALLAAMVALFVYAIVTFRRQQGTYDDFHFHHPASNTKAFGYGSGYDEIELNGGGAGNRSMRNSTSGLVSNSAGMGMGGGGVASGDVFLRAGSYNDAPTEYDPNSLAGGMGGGSGSRSRSHSAASVSSLRGPFTPSPGTGTGAVTPDDGRRASYNHERDTQFDSYVMNRASTAALSKDDIDHAISQELWGAGLPLSAVGGNSGGGAGTAAVERSNSIVATGVVASHQPIMPSTPQRETIGRTVSWSVEHGLVSVPESVNEDDGHTLRTVGSVATMTIAEEEYEGHEGHERVGAQNYGGRARDEVDEVDDEALAHGRLRTKGANEDRALLMGHSRQGSLDEDEEDDERGPIPDLAPHGHA</sequence>
<evidence type="ECO:0000256" key="1">
    <source>
        <dbReference type="SAM" id="MobiDB-lite"/>
    </source>
</evidence>
<accession>A0ABP0CED6</accession>
<proteinExistence type="predicted"/>
<gene>
    <name evidence="3" type="ORF">SBRCBS47491_007574</name>
</gene>
<feature type="transmembrane region" description="Helical" evidence="2">
    <location>
        <begin position="132"/>
        <end position="151"/>
    </location>
</feature>
<feature type="transmembrane region" description="Helical" evidence="2">
    <location>
        <begin position="94"/>
        <end position="120"/>
    </location>
</feature>
<organism evidence="3 4">
    <name type="scientific">Sporothrix bragantina</name>
    <dbReference type="NCBI Taxonomy" id="671064"/>
    <lineage>
        <taxon>Eukaryota</taxon>
        <taxon>Fungi</taxon>
        <taxon>Dikarya</taxon>
        <taxon>Ascomycota</taxon>
        <taxon>Pezizomycotina</taxon>
        <taxon>Sordariomycetes</taxon>
        <taxon>Sordariomycetidae</taxon>
        <taxon>Ophiostomatales</taxon>
        <taxon>Ophiostomataceae</taxon>
        <taxon>Sporothrix</taxon>
    </lineage>
</organism>
<feature type="compositionally biased region" description="Basic and acidic residues" evidence="1">
    <location>
        <begin position="282"/>
        <end position="292"/>
    </location>
</feature>
<dbReference type="Proteomes" id="UP001642406">
    <property type="component" value="Unassembled WGS sequence"/>
</dbReference>
<evidence type="ECO:0000313" key="3">
    <source>
        <dbReference type="EMBL" id="CAK7230404.1"/>
    </source>
</evidence>
<feature type="transmembrane region" description="Helical" evidence="2">
    <location>
        <begin position="21"/>
        <end position="43"/>
    </location>
</feature>
<keyword evidence="2" id="KW-1133">Transmembrane helix</keyword>
<keyword evidence="2" id="KW-0812">Transmembrane</keyword>
<name>A0ABP0CED6_9PEZI</name>